<dbReference type="AlphaFoldDB" id="A0A6J1SJA2"/>
<dbReference type="InterPro" id="IPR000313">
    <property type="entry name" value="PWWP_dom"/>
</dbReference>
<dbReference type="SMART" id="SM00293">
    <property type="entry name" value="PWWP"/>
    <property type="match status" value="1"/>
</dbReference>
<dbReference type="OrthoDB" id="62853at2759"/>
<evidence type="ECO:0000313" key="4">
    <source>
        <dbReference type="RefSeq" id="XP_026281032.1"/>
    </source>
</evidence>
<dbReference type="PANTHER" id="PTHR12550:SF70">
    <property type="entry name" value="JIL-1 ANCHORING AND STABILIZING PROTEIN, ISOFORM A"/>
    <property type="match status" value="1"/>
</dbReference>
<dbReference type="Gene3D" id="2.30.30.140">
    <property type="match status" value="1"/>
</dbReference>
<proteinExistence type="predicted"/>
<dbReference type="GeneID" id="113208302"/>
<gene>
    <name evidence="4" type="primary">LOC113208302</name>
</gene>
<dbReference type="Proteomes" id="UP000504606">
    <property type="component" value="Unplaced"/>
</dbReference>
<name>A0A6J1SJA2_FRAOC</name>
<dbReference type="PROSITE" id="PS00028">
    <property type="entry name" value="ZINC_FINGER_C2H2_1"/>
    <property type="match status" value="1"/>
</dbReference>
<organism evidence="3 4">
    <name type="scientific">Frankliniella occidentalis</name>
    <name type="common">Western flower thrips</name>
    <name type="synonym">Euthrips occidentalis</name>
    <dbReference type="NCBI Taxonomy" id="133901"/>
    <lineage>
        <taxon>Eukaryota</taxon>
        <taxon>Metazoa</taxon>
        <taxon>Ecdysozoa</taxon>
        <taxon>Arthropoda</taxon>
        <taxon>Hexapoda</taxon>
        <taxon>Insecta</taxon>
        <taxon>Pterygota</taxon>
        <taxon>Neoptera</taxon>
        <taxon>Paraneoptera</taxon>
        <taxon>Thysanoptera</taxon>
        <taxon>Terebrantia</taxon>
        <taxon>Thripoidea</taxon>
        <taxon>Thripidae</taxon>
        <taxon>Frankliniella</taxon>
    </lineage>
</organism>
<dbReference type="PROSITE" id="PS50812">
    <property type="entry name" value="PWWP"/>
    <property type="match status" value="1"/>
</dbReference>
<dbReference type="SUPFAM" id="SSF63748">
    <property type="entry name" value="Tudor/PWWP/MBT"/>
    <property type="match status" value="1"/>
</dbReference>
<protein>
    <submittedName>
        <fullName evidence="4">Uncharacterized protein LOC113208302 isoform X1</fullName>
    </submittedName>
</protein>
<evidence type="ECO:0000313" key="3">
    <source>
        <dbReference type="Proteomes" id="UP000504606"/>
    </source>
</evidence>
<dbReference type="KEGG" id="foc:113208302"/>
<accession>A0A6J1SJA2</accession>
<dbReference type="PANTHER" id="PTHR12550">
    <property type="entry name" value="HEPATOMA-DERIVED GROWTH FACTOR-RELATED"/>
    <property type="match status" value="1"/>
</dbReference>
<keyword evidence="3" id="KW-1185">Reference proteome</keyword>
<dbReference type="RefSeq" id="XP_026281032.1">
    <property type="nucleotide sequence ID" value="XM_026425247.2"/>
</dbReference>
<reference evidence="4" key="1">
    <citation type="submission" date="2025-08" db="UniProtKB">
        <authorList>
            <consortium name="RefSeq"/>
        </authorList>
    </citation>
    <scope>IDENTIFICATION</scope>
    <source>
        <tissue evidence="4">Whole organism</tissue>
    </source>
</reference>
<evidence type="ECO:0000259" key="2">
    <source>
        <dbReference type="PROSITE" id="PS50812"/>
    </source>
</evidence>
<dbReference type="InterPro" id="IPR013087">
    <property type="entry name" value="Znf_C2H2_type"/>
</dbReference>
<evidence type="ECO:0000256" key="1">
    <source>
        <dbReference type="SAM" id="MobiDB-lite"/>
    </source>
</evidence>
<feature type="region of interest" description="Disordered" evidence="1">
    <location>
        <begin position="32"/>
        <end position="60"/>
    </location>
</feature>
<feature type="domain" description="PWWP" evidence="2">
    <location>
        <begin position="93"/>
        <end position="151"/>
    </location>
</feature>
<dbReference type="Pfam" id="PF00855">
    <property type="entry name" value="PWWP"/>
    <property type="match status" value="1"/>
</dbReference>
<sequence length="412" mass="47724">MGMDEIVPQLVLGTAQGPIHPDKRHFKFPNNPSIFFNPNRPKHHQPRTPEPGRRQRRKGKGCVKLQLHVVHSSEVIMETEKRIEELRIHKLEVGDFVFAKLKGYPPWPAKIDQIESVITGGKEKKRYNIYFFGTHQTSNLRESALFPYDHPNSPQIVEKWGKKLKFHDALKELEREMMDKVQYIYQLKNTPETPWCNGFSNACEDLVNEINVDKKKTTSKNHKKASLVEIDNCMEEEIVDESRRLGYEVMWVERIPFPDTPESLIVLSLSYNKDWVKEEIERIKEEERMANCYVKIEPFPPQYAHLDPDNANRHAFKNEVLNEPSYKKETQQPPGKSFTTDTLKPAVPKVEVISPGKISNDVYQDLSSDEEIIETCPVCRLSFFSLADLRDHEKTVHGSVSTADSLFDRLIS</sequence>